<dbReference type="SUPFAM" id="SSF50685">
    <property type="entry name" value="Barwin-like endoglucanases"/>
    <property type="match status" value="1"/>
</dbReference>
<feature type="signal peptide" evidence="3">
    <location>
        <begin position="1"/>
        <end position="17"/>
    </location>
</feature>
<dbReference type="InterPro" id="IPR036908">
    <property type="entry name" value="RlpA-like_sf"/>
</dbReference>
<evidence type="ECO:0000256" key="2">
    <source>
        <dbReference type="SAM" id="MobiDB-lite"/>
    </source>
</evidence>
<dbReference type="PANTHER" id="PTHR31836:SF28">
    <property type="entry name" value="SRCR DOMAIN-CONTAINING PROTEIN-RELATED"/>
    <property type="match status" value="1"/>
</dbReference>
<gene>
    <name evidence="4" type="ORF">PPNO1_LOCUS2720</name>
</gene>
<dbReference type="PANTHER" id="PTHR31836">
    <property type="match status" value="1"/>
</dbReference>
<dbReference type="Proteomes" id="UP000838763">
    <property type="component" value="Unassembled WGS sequence"/>
</dbReference>
<organism evidence="4 5">
    <name type="scientific">Parascedosporium putredinis</name>
    <dbReference type="NCBI Taxonomy" id="1442378"/>
    <lineage>
        <taxon>Eukaryota</taxon>
        <taxon>Fungi</taxon>
        <taxon>Dikarya</taxon>
        <taxon>Ascomycota</taxon>
        <taxon>Pezizomycotina</taxon>
        <taxon>Sordariomycetes</taxon>
        <taxon>Hypocreomycetidae</taxon>
        <taxon>Microascales</taxon>
        <taxon>Microascaceae</taxon>
        <taxon>Parascedosporium</taxon>
    </lineage>
</organism>
<dbReference type="Gene3D" id="2.40.40.10">
    <property type="entry name" value="RlpA-like domain"/>
    <property type="match status" value="1"/>
</dbReference>
<dbReference type="EMBL" id="CALLCH030000006">
    <property type="protein sequence ID" value="CAI4212969.1"/>
    <property type="molecule type" value="Genomic_DNA"/>
</dbReference>
<accession>A0A9P1M956</accession>
<evidence type="ECO:0000313" key="5">
    <source>
        <dbReference type="Proteomes" id="UP000838763"/>
    </source>
</evidence>
<dbReference type="OrthoDB" id="623670at2759"/>
<feature type="compositionally biased region" description="Low complexity" evidence="2">
    <location>
        <begin position="124"/>
        <end position="140"/>
    </location>
</feature>
<evidence type="ECO:0000256" key="1">
    <source>
        <dbReference type="ARBA" id="ARBA00022729"/>
    </source>
</evidence>
<evidence type="ECO:0000256" key="3">
    <source>
        <dbReference type="SAM" id="SignalP"/>
    </source>
</evidence>
<name>A0A9P1M956_9PEZI</name>
<dbReference type="AlphaFoldDB" id="A0A9P1M956"/>
<keyword evidence="1 3" id="KW-0732">Signal</keyword>
<feature type="chain" id="PRO_5040435298" evidence="3">
    <location>
        <begin position="18"/>
        <end position="264"/>
    </location>
</feature>
<proteinExistence type="predicted"/>
<dbReference type="InterPro" id="IPR051477">
    <property type="entry name" value="Expansin_CellWall"/>
</dbReference>
<evidence type="ECO:0000313" key="4">
    <source>
        <dbReference type="EMBL" id="CAI4212969.1"/>
    </source>
</evidence>
<feature type="region of interest" description="Disordered" evidence="2">
    <location>
        <begin position="69"/>
        <end position="159"/>
    </location>
</feature>
<keyword evidence="5" id="KW-1185">Reference proteome</keyword>
<feature type="compositionally biased region" description="Low complexity" evidence="2">
    <location>
        <begin position="150"/>
        <end position="159"/>
    </location>
</feature>
<reference evidence="4" key="1">
    <citation type="submission" date="2022-11" db="EMBL/GenBank/DDBJ databases">
        <authorList>
            <person name="Scott C."/>
            <person name="Bruce N."/>
        </authorList>
    </citation>
    <scope>NUCLEOTIDE SEQUENCE</scope>
</reference>
<comment type="caution">
    <text evidence="4">The sequence shown here is derived from an EMBL/GenBank/DDBJ whole genome shotgun (WGS) entry which is preliminary data.</text>
</comment>
<sequence length="264" mass="28029">MKLTFMITTAFATAVLAHPSHVNHHRRHVPKDAVNIVEKRAIHTEWVIETAWITQTEYVDATTTITIKGQPSLANDGSDEADTETRKDAQFSRPRLSRIVPQPTVAADPAPQPVVNPPEHTPEAIIPAPAPAAASPASIPQVVPEAQPQGGSSASNGGSSDLVNGELTWFILGIGACGWNDAGKDESEYYIALSAEVMGERSNDNPYCGRTVTITAPNGASAIATIRDKCGDCAPGHIDGTKKLFTDLFGSLGVGRGAVQWQFN</sequence>
<protein>
    <submittedName>
        <fullName evidence="4">Uncharacterized protein</fullName>
    </submittedName>
</protein>
<dbReference type="CDD" id="cd22191">
    <property type="entry name" value="DPBB_RlpA_EXP_N-like"/>
    <property type="match status" value="1"/>
</dbReference>